<keyword evidence="8 11" id="KW-1133">Transmembrane helix</keyword>
<dbReference type="EMBL" id="JACJFM010000025">
    <property type="protein sequence ID" value="MBB1488218.1"/>
    <property type="molecule type" value="Genomic_DNA"/>
</dbReference>
<dbReference type="Pfam" id="PF01061">
    <property type="entry name" value="ABC2_membrane"/>
    <property type="match status" value="1"/>
</dbReference>
<comment type="similarity">
    <text evidence="2 11">Belongs to the ABC-2 integral membrane protein family.</text>
</comment>
<keyword evidence="6 11" id="KW-0812">Transmembrane</keyword>
<dbReference type="InterPro" id="IPR013525">
    <property type="entry name" value="ABC2_TM"/>
</dbReference>
<accession>A0A839ITC4</accession>
<evidence type="ECO:0000256" key="4">
    <source>
        <dbReference type="ARBA" id="ARBA00022475"/>
    </source>
</evidence>
<feature type="transmembrane region" description="Helical" evidence="11">
    <location>
        <begin position="237"/>
        <end position="258"/>
    </location>
</feature>
<dbReference type="PROSITE" id="PS51012">
    <property type="entry name" value="ABC_TM2"/>
    <property type="match status" value="1"/>
</dbReference>
<evidence type="ECO:0000256" key="8">
    <source>
        <dbReference type="ARBA" id="ARBA00022989"/>
    </source>
</evidence>
<evidence type="ECO:0000256" key="9">
    <source>
        <dbReference type="ARBA" id="ARBA00023047"/>
    </source>
</evidence>
<keyword evidence="7" id="KW-0972">Capsule biogenesis/degradation</keyword>
<dbReference type="PANTHER" id="PTHR30413:SF10">
    <property type="entry name" value="CAPSULE POLYSACCHARIDE EXPORT INNER-MEMBRANE PROTEIN CTRC"/>
    <property type="match status" value="1"/>
</dbReference>
<evidence type="ECO:0000256" key="6">
    <source>
        <dbReference type="ARBA" id="ARBA00022692"/>
    </source>
</evidence>
<proteinExistence type="inferred from homology"/>
<evidence type="ECO:0000256" key="3">
    <source>
        <dbReference type="ARBA" id="ARBA00022448"/>
    </source>
</evidence>
<dbReference type="PANTHER" id="PTHR30413">
    <property type="entry name" value="INNER MEMBRANE TRANSPORT PERMEASE"/>
    <property type="match status" value="1"/>
</dbReference>
<feature type="transmembrane region" description="Helical" evidence="11">
    <location>
        <begin position="118"/>
        <end position="142"/>
    </location>
</feature>
<evidence type="ECO:0000313" key="14">
    <source>
        <dbReference type="Proteomes" id="UP000565262"/>
    </source>
</evidence>
<dbReference type="RefSeq" id="WP_182809991.1">
    <property type="nucleotide sequence ID" value="NZ_JACJFM010000025.1"/>
</dbReference>
<gene>
    <name evidence="13" type="ORF">H4O21_16570</name>
</gene>
<dbReference type="GO" id="GO:0140359">
    <property type="term" value="F:ABC-type transporter activity"/>
    <property type="evidence" value="ECO:0007669"/>
    <property type="project" value="InterPro"/>
</dbReference>
<feature type="transmembrane region" description="Helical" evidence="11">
    <location>
        <begin position="74"/>
        <end position="97"/>
    </location>
</feature>
<organism evidence="13 14">
    <name type="scientific">Oceanospirillum sediminis</name>
    <dbReference type="NCBI Taxonomy" id="2760088"/>
    <lineage>
        <taxon>Bacteria</taxon>
        <taxon>Pseudomonadati</taxon>
        <taxon>Pseudomonadota</taxon>
        <taxon>Gammaproteobacteria</taxon>
        <taxon>Oceanospirillales</taxon>
        <taxon>Oceanospirillaceae</taxon>
        <taxon>Oceanospirillum</taxon>
    </lineage>
</organism>
<evidence type="ECO:0000256" key="1">
    <source>
        <dbReference type="ARBA" id="ARBA00004651"/>
    </source>
</evidence>
<sequence>MSRLFPREYFFPVQHKALLKQLIRRDIQQRFRGSWLGLGWALITPMAMLAVYTFVFRTVLNARWPGAEDSNTEFALQIFSGLMIFSLFSEIVSRAPLLVVSQPNMVKKVIFPLEILPWVSAASSFFYTMASLVVLLLAVAVVRESVAVSFLAIPFVLLAFLPLLLGFSWLLAALGVYLRDISHIVGLILTPMLFLSPVFYPVTALPEIVQDLMLLNPLTVIIEAFRACLLDGRWPDFYMLTAYGATGVIVARFGAWCFDRTRKGFADVL</sequence>
<protein>
    <recommendedName>
        <fullName evidence="11">Transport permease protein</fullName>
    </recommendedName>
</protein>
<keyword evidence="4 11" id="KW-1003">Cell membrane</keyword>
<comment type="subcellular location">
    <subcellularLocation>
        <location evidence="11">Cell inner membrane</location>
        <topology evidence="11">Multi-pass membrane protein</topology>
    </subcellularLocation>
    <subcellularLocation>
        <location evidence="1">Cell membrane</location>
        <topology evidence="1">Multi-pass membrane protein</topology>
    </subcellularLocation>
</comment>
<keyword evidence="3 11" id="KW-0813">Transport</keyword>
<evidence type="ECO:0000313" key="13">
    <source>
        <dbReference type="EMBL" id="MBB1488218.1"/>
    </source>
</evidence>
<name>A0A839ITC4_9GAMM</name>
<dbReference type="PRINTS" id="PR00164">
    <property type="entry name" value="ABC2TRNSPORT"/>
</dbReference>
<evidence type="ECO:0000259" key="12">
    <source>
        <dbReference type="PROSITE" id="PS51012"/>
    </source>
</evidence>
<keyword evidence="14" id="KW-1185">Reference proteome</keyword>
<dbReference type="GO" id="GO:0043190">
    <property type="term" value="C:ATP-binding cassette (ABC) transporter complex"/>
    <property type="evidence" value="ECO:0007669"/>
    <property type="project" value="InterPro"/>
</dbReference>
<feature type="domain" description="ABC transmembrane type-2" evidence="12">
    <location>
        <begin position="36"/>
        <end position="261"/>
    </location>
</feature>
<comment type="caution">
    <text evidence="13">The sequence shown here is derived from an EMBL/GenBank/DDBJ whole genome shotgun (WGS) entry which is preliminary data.</text>
</comment>
<evidence type="ECO:0000256" key="10">
    <source>
        <dbReference type="ARBA" id="ARBA00023136"/>
    </source>
</evidence>
<dbReference type="GO" id="GO:0015774">
    <property type="term" value="P:polysaccharide transport"/>
    <property type="evidence" value="ECO:0007669"/>
    <property type="project" value="UniProtKB-KW"/>
</dbReference>
<reference evidence="13 14" key="1">
    <citation type="submission" date="2020-08" db="EMBL/GenBank/DDBJ databases">
        <title>Oceanospirillum sp. nov. isolated from marine sediment.</title>
        <authorList>
            <person name="Ji X."/>
        </authorList>
    </citation>
    <scope>NUCLEOTIDE SEQUENCE [LARGE SCALE GENOMIC DNA]</scope>
    <source>
        <strain evidence="13 14">D5</strain>
    </source>
</reference>
<evidence type="ECO:0000256" key="2">
    <source>
        <dbReference type="ARBA" id="ARBA00007783"/>
    </source>
</evidence>
<keyword evidence="5" id="KW-0762">Sugar transport</keyword>
<dbReference type="Proteomes" id="UP000565262">
    <property type="component" value="Unassembled WGS sequence"/>
</dbReference>
<feature type="transmembrane region" description="Helical" evidence="11">
    <location>
        <begin position="148"/>
        <end position="172"/>
    </location>
</feature>
<evidence type="ECO:0000256" key="7">
    <source>
        <dbReference type="ARBA" id="ARBA00022903"/>
    </source>
</evidence>
<evidence type="ECO:0000256" key="11">
    <source>
        <dbReference type="RuleBase" id="RU361157"/>
    </source>
</evidence>
<keyword evidence="9" id="KW-0625">Polysaccharide transport</keyword>
<feature type="transmembrane region" description="Helical" evidence="11">
    <location>
        <begin position="184"/>
        <end position="203"/>
    </location>
</feature>
<dbReference type="GO" id="GO:0015920">
    <property type="term" value="P:lipopolysaccharide transport"/>
    <property type="evidence" value="ECO:0007669"/>
    <property type="project" value="TreeGrafter"/>
</dbReference>
<dbReference type="AlphaFoldDB" id="A0A839ITC4"/>
<feature type="transmembrane region" description="Helical" evidence="11">
    <location>
        <begin position="34"/>
        <end position="54"/>
    </location>
</feature>
<dbReference type="InterPro" id="IPR000412">
    <property type="entry name" value="ABC_2_transport"/>
</dbReference>
<dbReference type="InterPro" id="IPR047817">
    <property type="entry name" value="ABC2_TM_bact-type"/>
</dbReference>
<evidence type="ECO:0000256" key="5">
    <source>
        <dbReference type="ARBA" id="ARBA00022597"/>
    </source>
</evidence>
<keyword evidence="10 11" id="KW-0472">Membrane</keyword>